<feature type="region of interest" description="Disordered" evidence="1">
    <location>
        <begin position="1"/>
        <end position="39"/>
    </location>
</feature>
<dbReference type="EMBL" id="BMAT01009997">
    <property type="protein sequence ID" value="GFS18092.1"/>
    <property type="molecule type" value="Genomic_DNA"/>
</dbReference>
<accession>A0AAV4J5M2</accession>
<evidence type="ECO:0000313" key="3">
    <source>
        <dbReference type="Proteomes" id="UP000762676"/>
    </source>
</evidence>
<dbReference type="Proteomes" id="UP000762676">
    <property type="component" value="Unassembled WGS sequence"/>
</dbReference>
<evidence type="ECO:0000256" key="1">
    <source>
        <dbReference type="SAM" id="MobiDB-lite"/>
    </source>
</evidence>
<feature type="region of interest" description="Disordered" evidence="1">
    <location>
        <begin position="55"/>
        <end position="74"/>
    </location>
</feature>
<organism evidence="2 3">
    <name type="scientific">Elysia marginata</name>
    <dbReference type="NCBI Taxonomy" id="1093978"/>
    <lineage>
        <taxon>Eukaryota</taxon>
        <taxon>Metazoa</taxon>
        <taxon>Spiralia</taxon>
        <taxon>Lophotrochozoa</taxon>
        <taxon>Mollusca</taxon>
        <taxon>Gastropoda</taxon>
        <taxon>Heterobranchia</taxon>
        <taxon>Euthyneura</taxon>
        <taxon>Panpulmonata</taxon>
        <taxon>Sacoglossa</taxon>
        <taxon>Placobranchoidea</taxon>
        <taxon>Plakobranchidae</taxon>
        <taxon>Elysia</taxon>
    </lineage>
</organism>
<comment type="caution">
    <text evidence="2">The sequence shown here is derived from an EMBL/GenBank/DDBJ whole genome shotgun (WGS) entry which is preliminary data.</text>
</comment>
<evidence type="ECO:0000313" key="2">
    <source>
        <dbReference type="EMBL" id="GFS18092.1"/>
    </source>
</evidence>
<keyword evidence="3" id="KW-1185">Reference proteome</keyword>
<protein>
    <submittedName>
        <fullName evidence="2">Uncharacterized protein</fullName>
    </submittedName>
</protein>
<sequence length="91" mass="10004">MSETRSVENYGGSSSKLWKRGKEDAEDTSDGSSHAQKIEDVVDWREVVKRYLAMRGSKDVESEDTSGSVDRMDALDDLRVLGGDKGAMAMS</sequence>
<reference evidence="2 3" key="1">
    <citation type="journal article" date="2021" name="Elife">
        <title>Chloroplast acquisition without the gene transfer in kleptoplastic sea slugs, Plakobranchus ocellatus.</title>
        <authorList>
            <person name="Maeda T."/>
            <person name="Takahashi S."/>
            <person name="Yoshida T."/>
            <person name="Shimamura S."/>
            <person name="Takaki Y."/>
            <person name="Nagai Y."/>
            <person name="Toyoda A."/>
            <person name="Suzuki Y."/>
            <person name="Arimoto A."/>
            <person name="Ishii H."/>
            <person name="Satoh N."/>
            <person name="Nishiyama T."/>
            <person name="Hasebe M."/>
            <person name="Maruyama T."/>
            <person name="Minagawa J."/>
            <person name="Obokata J."/>
            <person name="Shigenobu S."/>
        </authorList>
    </citation>
    <scope>NUCLEOTIDE SEQUENCE [LARGE SCALE GENOMIC DNA]</scope>
</reference>
<dbReference type="AlphaFoldDB" id="A0AAV4J5M2"/>
<name>A0AAV4J5M2_9GAST</name>
<gene>
    <name evidence="2" type="ORF">ElyMa_004998200</name>
</gene>
<proteinExistence type="predicted"/>